<organism evidence="2 3">
    <name type="scientific">Brumimicrobium aurantiacum</name>
    <dbReference type="NCBI Taxonomy" id="1737063"/>
    <lineage>
        <taxon>Bacteria</taxon>
        <taxon>Pseudomonadati</taxon>
        <taxon>Bacteroidota</taxon>
        <taxon>Flavobacteriia</taxon>
        <taxon>Flavobacteriales</taxon>
        <taxon>Crocinitomicaceae</taxon>
        <taxon>Brumimicrobium</taxon>
    </lineage>
</organism>
<dbReference type="RefSeq" id="WP_116881105.1">
    <property type="nucleotide sequence ID" value="NZ_QURB01000005.1"/>
</dbReference>
<dbReference type="SUPFAM" id="SSF63825">
    <property type="entry name" value="YWTD domain"/>
    <property type="match status" value="1"/>
</dbReference>
<evidence type="ECO:0000313" key="3">
    <source>
        <dbReference type="Proteomes" id="UP000257127"/>
    </source>
</evidence>
<feature type="chain" id="PRO_5017705955" evidence="1">
    <location>
        <begin position="20"/>
        <end position="276"/>
    </location>
</feature>
<protein>
    <submittedName>
        <fullName evidence="2">Uncharacterized protein</fullName>
    </submittedName>
</protein>
<dbReference type="Proteomes" id="UP000257127">
    <property type="component" value="Unassembled WGS sequence"/>
</dbReference>
<gene>
    <name evidence="2" type="ORF">DXU93_09785</name>
</gene>
<evidence type="ECO:0000256" key="1">
    <source>
        <dbReference type="SAM" id="SignalP"/>
    </source>
</evidence>
<evidence type="ECO:0000313" key="2">
    <source>
        <dbReference type="EMBL" id="RFC54266.1"/>
    </source>
</evidence>
<feature type="signal peptide" evidence="1">
    <location>
        <begin position="1"/>
        <end position="19"/>
    </location>
</feature>
<proteinExistence type="predicted"/>
<dbReference type="EMBL" id="QURB01000005">
    <property type="protein sequence ID" value="RFC54266.1"/>
    <property type="molecule type" value="Genomic_DNA"/>
</dbReference>
<accession>A0A3E1EXH6</accession>
<keyword evidence="1" id="KW-0732">Signal</keyword>
<sequence length="276" mass="32416">MSKFSFIIFIICFSGIPFAQERLATLPKDLSETSALVKYGCKFLTLNDSGNEPKIYVFNKKGKIKHTATIENVENIDWEAMVYDGEKYLYIGDIGNNANQRKDLAIYKLDIDQVMNQENVKAEIINFNYPEQKAFPPKEKELYYDAESLILKDNQLMIFTKNRTVPFDGISKVYSIPTEPGTHTATLQYELNLLPTHWREESITDACYFEDELYILTYSKIYMMKWDNDQWVEQKMYQHESWTQKEGIAVDKNYIYLTDENETGIFVGNYLYRQKK</sequence>
<dbReference type="OrthoDB" id="5599486at2"/>
<keyword evidence="3" id="KW-1185">Reference proteome</keyword>
<name>A0A3E1EXH6_9FLAO</name>
<dbReference type="AlphaFoldDB" id="A0A3E1EXH6"/>
<comment type="caution">
    <text evidence="2">The sequence shown here is derived from an EMBL/GenBank/DDBJ whole genome shotgun (WGS) entry which is preliminary data.</text>
</comment>
<reference evidence="2 3" key="1">
    <citation type="submission" date="2018-08" db="EMBL/GenBank/DDBJ databases">
        <title>The draft genome squence of Brumimicrobium sp. N62.</title>
        <authorList>
            <person name="Du Z.-J."/>
            <person name="Luo H.-R."/>
        </authorList>
    </citation>
    <scope>NUCLEOTIDE SEQUENCE [LARGE SCALE GENOMIC DNA]</scope>
    <source>
        <strain evidence="2 3">N62</strain>
    </source>
</reference>